<dbReference type="GO" id="GO:0008422">
    <property type="term" value="F:beta-glucosidase activity"/>
    <property type="evidence" value="ECO:0007669"/>
    <property type="project" value="TreeGrafter"/>
</dbReference>
<protein>
    <recommendedName>
        <fullName evidence="6">Glycoside hydrolase family 5 domain-containing protein</fullName>
    </recommendedName>
</protein>
<organism evidence="7 8">
    <name type="scientific">Apiotrichum porosum</name>
    <dbReference type="NCBI Taxonomy" id="105984"/>
    <lineage>
        <taxon>Eukaryota</taxon>
        <taxon>Fungi</taxon>
        <taxon>Dikarya</taxon>
        <taxon>Basidiomycota</taxon>
        <taxon>Agaricomycotina</taxon>
        <taxon>Tremellomycetes</taxon>
        <taxon>Trichosporonales</taxon>
        <taxon>Trichosporonaceae</taxon>
        <taxon>Apiotrichum</taxon>
    </lineage>
</organism>
<comment type="similarity">
    <text evidence="1 4">Belongs to the glycosyl hydrolase 5 (cellulase A) family.</text>
</comment>
<dbReference type="AlphaFoldDB" id="A0A427Y4T3"/>
<keyword evidence="2 4" id="KW-0378">Hydrolase</keyword>
<dbReference type="EMBL" id="RSCE01000002">
    <property type="protein sequence ID" value="RSH86088.1"/>
    <property type="molecule type" value="Genomic_DNA"/>
</dbReference>
<dbReference type="OrthoDB" id="62120at2759"/>
<feature type="chain" id="PRO_5019004638" description="Glycoside hydrolase family 5 domain-containing protein" evidence="5">
    <location>
        <begin position="18"/>
        <end position="494"/>
    </location>
</feature>
<evidence type="ECO:0000313" key="8">
    <source>
        <dbReference type="Proteomes" id="UP000279236"/>
    </source>
</evidence>
<feature type="domain" description="Glycoside hydrolase family 5" evidence="6">
    <location>
        <begin position="115"/>
        <end position="346"/>
    </location>
</feature>
<accession>A0A427Y4T3</accession>
<evidence type="ECO:0000259" key="6">
    <source>
        <dbReference type="Pfam" id="PF00150"/>
    </source>
</evidence>
<dbReference type="Gene3D" id="3.20.20.80">
    <property type="entry name" value="Glycosidases"/>
    <property type="match status" value="1"/>
</dbReference>
<dbReference type="InterPro" id="IPR001547">
    <property type="entry name" value="Glyco_hydro_5"/>
</dbReference>
<keyword evidence="3 4" id="KW-0326">Glycosidase</keyword>
<dbReference type="GeneID" id="39588852"/>
<dbReference type="GO" id="GO:0009986">
    <property type="term" value="C:cell surface"/>
    <property type="evidence" value="ECO:0007669"/>
    <property type="project" value="TreeGrafter"/>
</dbReference>
<proteinExistence type="inferred from homology"/>
<reference evidence="7 8" key="1">
    <citation type="submission" date="2018-11" db="EMBL/GenBank/DDBJ databases">
        <title>Genome sequence of Apiotrichum porosum DSM 27194.</title>
        <authorList>
            <person name="Aliyu H."/>
            <person name="Gorte O."/>
            <person name="Ochsenreither K."/>
        </authorList>
    </citation>
    <scope>NUCLEOTIDE SEQUENCE [LARGE SCALE GENOMIC DNA]</scope>
    <source>
        <strain evidence="7 8">DSM 27194</strain>
    </source>
</reference>
<dbReference type="PANTHER" id="PTHR31297">
    <property type="entry name" value="GLUCAN ENDO-1,6-BETA-GLUCOSIDASE B"/>
    <property type="match status" value="1"/>
</dbReference>
<dbReference type="RefSeq" id="XP_028478873.1">
    <property type="nucleotide sequence ID" value="XM_028619901.1"/>
</dbReference>
<feature type="signal peptide" evidence="5">
    <location>
        <begin position="1"/>
        <end position="17"/>
    </location>
</feature>
<dbReference type="InterPro" id="IPR017853">
    <property type="entry name" value="GH"/>
</dbReference>
<dbReference type="SUPFAM" id="SSF51445">
    <property type="entry name" value="(Trans)glycosidases"/>
    <property type="match status" value="1"/>
</dbReference>
<evidence type="ECO:0000313" key="7">
    <source>
        <dbReference type="EMBL" id="RSH86088.1"/>
    </source>
</evidence>
<dbReference type="InterPro" id="IPR050386">
    <property type="entry name" value="Glycosyl_hydrolase_5"/>
</dbReference>
<comment type="caution">
    <text evidence="7">The sequence shown here is derived from an EMBL/GenBank/DDBJ whole genome shotgun (WGS) entry which is preliminary data.</text>
</comment>
<evidence type="ECO:0000256" key="2">
    <source>
        <dbReference type="ARBA" id="ARBA00022801"/>
    </source>
</evidence>
<dbReference type="GO" id="GO:0009251">
    <property type="term" value="P:glucan catabolic process"/>
    <property type="evidence" value="ECO:0007669"/>
    <property type="project" value="TreeGrafter"/>
</dbReference>
<dbReference type="Proteomes" id="UP000279236">
    <property type="component" value="Unassembled WGS sequence"/>
</dbReference>
<evidence type="ECO:0000256" key="1">
    <source>
        <dbReference type="ARBA" id="ARBA00005641"/>
    </source>
</evidence>
<evidence type="ECO:0000256" key="3">
    <source>
        <dbReference type="ARBA" id="ARBA00023295"/>
    </source>
</evidence>
<keyword evidence="5" id="KW-0732">Signal</keyword>
<dbReference type="PANTHER" id="PTHR31297:SF42">
    <property type="entry name" value="GLYCOSIDE HYDROLASE FAMILY 5 DOMAIN-CONTAINING PROTEIN"/>
    <property type="match status" value="1"/>
</dbReference>
<dbReference type="Pfam" id="PF00150">
    <property type="entry name" value="Cellulase"/>
    <property type="match status" value="1"/>
</dbReference>
<name>A0A427Y4T3_9TREE</name>
<evidence type="ECO:0000256" key="4">
    <source>
        <dbReference type="RuleBase" id="RU361153"/>
    </source>
</evidence>
<evidence type="ECO:0000256" key="5">
    <source>
        <dbReference type="SAM" id="SignalP"/>
    </source>
</evidence>
<keyword evidence="8" id="KW-1185">Reference proteome</keyword>
<dbReference type="STRING" id="105984.A0A427Y4T3"/>
<sequence length="494" mass="54776">MFRVLATGLALLSLVEGRVITRAVRDRDTQIIQATNGSRAERDSITVQAPGFSWGVAPVRGVNIGGWLVLEPWITPSLFEDKPDWVVDEWSYGEYVANSSNPSEIINHWATWYDYSQFEAIAGAGLNTVRIPIGFWSIIPLENGEPYLVGAYEYLKKAVLWCAQLNLNVMLDLHGAPGSQNGYDNSGLRGTRQWFSNSTNYARAINAIEVLVTEFTNASYSGAVTSIELMNEPLPQSSSDIGDLRSYYQDGYALIRNISAVAASNGITVIIQEAYQGLAAWEGFMPAPTYQRVALDTHIYPMFDHTYIQLSLYDNLRWYCGWETDLATANNYLWTFVGEFTVANTDCAKWLNGRGTGSRYDNTLNGTAAIDFPGDCSQRTGDPSAWTQGYIDHLAQAFETQTWVYEKASGWVFWCWRTEDALDWSFQAGLTYGWIPTPITSKPHGTPCNYSSFITEHTASAANTATRVTERANVWVYVSGVVVALSAVLGAALV</sequence>
<gene>
    <name evidence="7" type="ORF">EHS24_004309</name>
</gene>
<dbReference type="GO" id="GO:0005576">
    <property type="term" value="C:extracellular region"/>
    <property type="evidence" value="ECO:0007669"/>
    <property type="project" value="TreeGrafter"/>
</dbReference>